<feature type="non-terminal residue" evidence="1">
    <location>
        <position position="153"/>
    </location>
</feature>
<evidence type="ECO:0000313" key="2">
    <source>
        <dbReference type="Proteomes" id="UP000313359"/>
    </source>
</evidence>
<evidence type="ECO:0000313" key="1">
    <source>
        <dbReference type="EMBL" id="RPD54103.1"/>
    </source>
</evidence>
<dbReference type="Proteomes" id="UP000313359">
    <property type="component" value="Unassembled WGS sequence"/>
</dbReference>
<organism evidence="1 2">
    <name type="scientific">Lentinus tigrinus ALCF2SS1-6</name>
    <dbReference type="NCBI Taxonomy" id="1328759"/>
    <lineage>
        <taxon>Eukaryota</taxon>
        <taxon>Fungi</taxon>
        <taxon>Dikarya</taxon>
        <taxon>Basidiomycota</taxon>
        <taxon>Agaricomycotina</taxon>
        <taxon>Agaricomycetes</taxon>
        <taxon>Polyporales</taxon>
        <taxon>Polyporaceae</taxon>
        <taxon>Lentinus</taxon>
    </lineage>
</organism>
<gene>
    <name evidence="1" type="ORF">L227DRAFT_512256</name>
</gene>
<dbReference type="AlphaFoldDB" id="A0A5C2RRA0"/>
<proteinExistence type="predicted"/>
<reference evidence="1" key="1">
    <citation type="journal article" date="2018" name="Genome Biol. Evol.">
        <title>Genomics and development of Lentinus tigrinus, a white-rot wood-decaying mushroom with dimorphic fruiting bodies.</title>
        <authorList>
            <person name="Wu B."/>
            <person name="Xu Z."/>
            <person name="Knudson A."/>
            <person name="Carlson A."/>
            <person name="Chen N."/>
            <person name="Kovaka S."/>
            <person name="LaButti K."/>
            <person name="Lipzen A."/>
            <person name="Pennachio C."/>
            <person name="Riley R."/>
            <person name="Schakwitz W."/>
            <person name="Umezawa K."/>
            <person name="Ohm R.A."/>
            <person name="Grigoriev I.V."/>
            <person name="Nagy L.G."/>
            <person name="Gibbons J."/>
            <person name="Hibbett D."/>
        </authorList>
    </citation>
    <scope>NUCLEOTIDE SEQUENCE [LARGE SCALE GENOMIC DNA]</scope>
    <source>
        <strain evidence="1">ALCF2SS1-6</strain>
    </source>
</reference>
<dbReference type="OrthoDB" id="3261594at2759"/>
<sequence>MCEHSCIAYTGPYAKHDTCPVCPEQTPRYETLNGKRVPRRTFDTYPFGPQAQALMRSRESVEAMHHRRKMMEAFRATIAAGGDPPEVLDDTYFSEEFLEAVDRGDIQDDDMVLMFSVDGAQLYESKQSDCWVYIWVLFDVSPKLRYKKRYVLP</sequence>
<name>A0A5C2RRA0_9APHY</name>
<protein>
    <submittedName>
        <fullName evidence="1">Uncharacterized protein</fullName>
    </submittedName>
</protein>
<dbReference type="EMBL" id="ML122310">
    <property type="protein sequence ID" value="RPD54103.1"/>
    <property type="molecule type" value="Genomic_DNA"/>
</dbReference>
<keyword evidence="2" id="KW-1185">Reference proteome</keyword>
<accession>A0A5C2RRA0</accession>
<dbReference type="STRING" id="1328759.A0A5C2RRA0"/>